<dbReference type="EMBL" id="CP017708">
    <property type="protein sequence ID" value="AOY82179.1"/>
    <property type="molecule type" value="Genomic_DNA"/>
</dbReference>
<organism evidence="1 2">
    <name type="scientific">Moorena producens (strain JHB)</name>
    <dbReference type="NCBI Taxonomy" id="1454205"/>
    <lineage>
        <taxon>Bacteria</taxon>
        <taxon>Bacillati</taxon>
        <taxon>Cyanobacteriota</taxon>
        <taxon>Cyanophyceae</taxon>
        <taxon>Coleofasciculales</taxon>
        <taxon>Coleofasciculaceae</taxon>
        <taxon>Moorena</taxon>
    </lineage>
</organism>
<reference evidence="2" key="1">
    <citation type="submission" date="2016-10" db="EMBL/GenBank/DDBJ databases">
        <title>Comparative genomics uncovers the prolific and rare metabolic potential of the cyanobacterial genus Moorea.</title>
        <authorList>
            <person name="Leao T."/>
            <person name="Castelao G."/>
            <person name="Korobeynikov A."/>
            <person name="Monroe E.A."/>
            <person name="Podell S."/>
            <person name="Glukhov E."/>
            <person name="Allen E."/>
            <person name="Gerwick W.H."/>
            <person name="Gerwick L."/>
        </authorList>
    </citation>
    <scope>NUCLEOTIDE SEQUENCE [LARGE SCALE GENOMIC DNA]</scope>
    <source>
        <strain evidence="2">JHB</strain>
    </source>
</reference>
<dbReference type="AlphaFoldDB" id="A0A1D9G3I1"/>
<sequence>MTKVASPISTGGAGNDYENQVGAYYLAALLLQAVPRGQEAGVTREVRFQRLYEGEPLDDLIIVSELPGGEAKLALQIKRDLTFGEKDKTFDKVIQACWETLKSTNFQVGIDRFGIGIGLYSKNIDEYYQSVLTWARTSKDADDFLKRINQPRLANQKQRSFVKLICGKLNNYSDSTVTNDEIWNFLRSMVILYFDFQRDGSRDYSYSVEFLSHLLNSDKKAEAPQLFTELVNFAAQANRTAGSFNADILIKRLQAKFSLLSPIDCRSDLEKLRQESSFALNDIRVDIGGLRLSRTDLIVNALKKLSEASLIEIVASSGVGKSALLKTLVEHQRGEGPVLVISGDRISGVGWSSYASNLQLRQPLNKLLVALSASYRPTIFIDGVDRIVERGKRAVVNDLLGTLAEVPLSEDGSRHWTVVFSAREENLQEVYRWLNWQALGKPTRLQVPELTREELQSVVEYSPRLQPLLSLNQLSPILKNPLMLRLLEDPRMLPNPGVLPPVATEIEISKVWWDRLVGNEGSVSGRDRKSSLLRWGRQVLKSPGKHFTEENVNSNSMMSLKADRIIVQDPDREVYRFSHDLLEDWVMYRLLDQRREDLSAYLQELDQPLGLYRAVQLLGLALLENSKTAYAWIQLIEQVEQASELSSRWRQALLTAPLVTPRANELLDKAESFLIADEAKRLIKLMVALRTVEVIPNFSLIPLSEQKKQELANQLMPLFMSDPIPRWSVWKPFMGWLLKRINNLSVAIRPEAVKLMEIWQVKSPTGSIYRKEIGEIAIAWLKEEEARRGW</sequence>
<proteinExistence type="predicted"/>
<evidence type="ECO:0000313" key="2">
    <source>
        <dbReference type="Proteomes" id="UP000176944"/>
    </source>
</evidence>
<dbReference type="Proteomes" id="UP000176944">
    <property type="component" value="Chromosome"/>
</dbReference>
<accession>A0A1D9G3I1</accession>
<dbReference type="GO" id="GO:0005524">
    <property type="term" value="F:ATP binding"/>
    <property type="evidence" value="ECO:0007669"/>
    <property type="project" value="UniProtKB-KW"/>
</dbReference>
<keyword evidence="1" id="KW-0067">ATP-binding</keyword>
<dbReference type="InterPro" id="IPR027417">
    <property type="entry name" value="P-loop_NTPase"/>
</dbReference>
<name>A0A1D9G3I1_MOOP1</name>
<evidence type="ECO:0000313" key="1">
    <source>
        <dbReference type="EMBL" id="AOY82179.1"/>
    </source>
</evidence>
<keyword evidence="1" id="KW-0547">Nucleotide-binding</keyword>
<dbReference type="SUPFAM" id="SSF52540">
    <property type="entry name" value="P-loop containing nucleoside triphosphate hydrolases"/>
    <property type="match status" value="1"/>
</dbReference>
<gene>
    <name evidence="1" type="ORF">BJP36_21995</name>
</gene>
<protein>
    <submittedName>
        <fullName evidence="1">ATP-binding protein</fullName>
    </submittedName>
</protein>